<keyword evidence="15 19" id="KW-0472">Membrane</keyword>
<feature type="chain" id="PRO_5025435778" description="Autophagy-related protein 27" evidence="20">
    <location>
        <begin position="38"/>
        <end position="347"/>
    </location>
</feature>
<dbReference type="GO" id="GO:0034045">
    <property type="term" value="C:phagophore assembly site membrane"/>
    <property type="evidence" value="ECO:0007669"/>
    <property type="project" value="UniProtKB-SubCell"/>
</dbReference>
<reference evidence="22" key="1">
    <citation type="journal article" date="2020" name="Stud. Mycol.">
        <title>101 Dothideomycetes genomes: a test case for predicting lifestyles and emergence of pathogens.</title>
        <authorList>
            <person name="Haridas S."/>
            <person name="Albert R."/>
            <person name="Binder M."/>
            <person name="Bloem J."/>
            <person name="Labutti K."/>
            <person name="Salamov A."/>
            <person name="Andreopoulos B."/>
            <person name="Baker S."/>
            <person name="Barry K."/>
            <person name="Bills G."/>
            <person name="Bluhm B."/>
            <person name="Cannon C."/>
            <person name="Castanera R."/>
            <person name="Culley D."/>
            <person name="Daum C."/>
            <person name="Ezra D."/>
            <person name="Gonzalez J."/>
            <person name="Henrissat B."/>
            <person name="Kuo A."/>
            <person name="Liang C."/>
            <person name="Lipzen A."/>
            <person name="Lutzoni F."/>
            <person name="Magnuson J."/>
            <person name="Mondo S."/>
            <person name="Nolan M."/>
            <person name="Ohm R."/>
            <person name="Pangilinan J."/>
            <person name="Park H.-J."/>
            <person name="Ramirez L."/>
            <person name="Alfaro M."/>
            <person name="Sun H."/>
            <person name="Tritt A."/>
            <person name="Yoshinaga Y."/>
            <person name="Zwiers L.-H."/>
            <person name="Turgeon B."/>
            <person name="Goodwin S."/>
            <person name="Spatafora J."/>
            <person name="Crous P."/>
            <person name="Grigoriev I."/>
        </authorList>
    </citation>
    <scope>NUCLEOTIDE SEQUENCE</scope>
    <source>
        <strain evidence="22">CBS 269.34</strain>
    </source>
</reference>
<protein>
    <recommendedName>
        <fullName evidence="6">Autophagy-related protein 27</fullName>
    </recommendedName>
</protein>
<accession>A0A6A6QK71</accession>
<dbReference type="PANTHER" id="PTHR15071">
    <property type="entry name" value="MANNOSE-6-PHOSPHATE RECEPTOR FAMILY MEMBER"/>
    <property type="match status" value="1"/>
</dbReference>
<proteinExistence type="inferred from homology"/>
<dbReference type="SUPFAM" id="SSF50911">
    <property type="entry name" value="Mannose 6-phosphate receptor domain"/>
    <property type="match status" value="1"/>
</dbReference>
<evidence type="ECO:0000256" key="18">
    <source>
        <dbReference type="SAM" id="MobiDB-lite"/>
    </source>
</evidence>
<feature type="domain" description="MRH" evidence="21">
    <location>
        <begin position="39"/>
        <end position="262"/>
    </location>
</feature>
<evidence type="ECO:0000313" key="22">
    <source>
        <dbReference type="EMBL" id="KAF2492464.1"/>
    </source>
</evidence>
<feature type="transmembrane region" description="Helical" evidence="19">
    <location>
        <begin position="274"/>
        <end position="294"/>
    </location>
</feature>
<evidence type="ECO:0000256" key="19">
    <source>
        <dbReference type="SAM" id="Phobius"/>
    </source>
</evidence>
<dbReference type="OrthoDB" id="29460at2759"/>
<evidence type="ECO:0000256" key="6">
    <source>
        <dbReference type="ARBA" id="ARBA00013776"/>
    </source>
</evidence>
<evidence type="ECO:0000313" key="23">
    <source>
        <dbReference type="Proteomes" id="UP000799750"/>
    </source>
</evidence>
<dbReference type="AlphaFoldDB" id="A0A6A6QK71"/>
<keyword evidence="14" id="KW-0496">Mitochondrion</keyword>
<evidence type="ECO:0000256" key="20">
    <source>
        <dbReference type="SAM" id="SignalP"/>
    </source>
</evidence>
<keyword evidence="8 19" id="KW-0812">Transmembrane</keyword>
<dbReference type="GO" id="GO:0031966">
    <property type="term" value="C:mitochondrial membrane"/>
    <property type="evidence" value="ECO:0007669"/>
    <property type="project" value="UniProtKB-SubCell"/>
</dbReference>
<feature type="compositionally biased region" description="Acidic residues" evidence="18">
    <location>
        <begin position="196"/>
        <end position="211"/>
    </location>
</feature>
<dbReference type="Pfam" id="PF09451">
    <property type="entry name" value="ATG27"/>
    <property type="match status" value="1"/>
</dbReference>
<evidence type="ECO:0000259" key="21">
    <source>
        <dbReference type="PROSITE" id="PS51914"/>
    </source>
</evidence>
<evidence type="ECO:0000256" key="2">
    <source>
        <dbReference type="ARBA" id="ARBA00004358"/>
    </source>
</evidence>
<evidence type="ECO:0000256" key="7">
    <source>
        <dbReference type="ARBA" id="ARBA00022448"/>
    </source>
</evidence>
<dbReference type="InterPro" id="IPR018939">
    <property type="entry name" value="Autophagy-rel_prot_27"/>
</dbReference>
<keyword evidence="11 19" id="KW-1133">Transmembrane helix</keyword>
<evidence type="ECO:0000256" key="4">
    <source>
        <dbReference type="ARBA" id="ARBA00004614"/>
    </source>
</evidence>
<evidence type="ECO:0000256" key="13">
    <source>
        <dbReference type="ARBA" id="ARBA00023034"/>
    </source>
</evidence>
<feature type="region of interest" description="Disordered" evidence="18">
    <location>
        <begin position="193"/>
        <end position="227"/>
    </location>
</feature>
<evidence type="ECO:0000256" key="11">
    <source>
        <dbReference type="ARBA" id="ARBA00022989"/>
    </source>
</evidence>
<dbReference type="Proteomes" id="UP000799750">
    <property type="component" value="Unassembled WGS sequence"/>
</dbReference>
<keyword evidence="12" id="KW-0072">Autophagy</keyword>
<evidence type="ECO:0000256" key="8">
    <source>
        <dbReference type="ARBA" id="ARBA00022692"/>
    </source>
</evidence>
<dbReference type="PANTHER" id="PTHR15071:SF13">
    <property type="entry name" value="AUTOPHAGY-RELATED PROTEIN 27"/>
    <property type="match status" value="1"/>
</dbReference>
<gene>
    <name evidence="22" type="ORF">BU16DRAFT_542357</name>
</gene>
<feature type="signal peptide" evidence="20">
    <location>
        <begin position="1"/>
        <end position="37"/>
    </location>
</feature>
<evidence type="ECO:0000256" key="3">
    <source>
        <dbReference type="ARBA" id="ARBA00004472"/>
    </source>
</evidence>
<dbReference type="Gene3D" id="2.70.130.10">
    <property type="entry name" value="Mannose-6-phosphate receptor binding domain"/>
    <property type="match status" value="1"/>
</dbReference>
<evidence type="ECO:0000256" key="14">
    <source>
        <dbReference type="ARBA" id="ARBA00023128"/>
    </source>
</evidence>
<dbReference type="GO" id="GO:0006914">
    <property type="term" value="P:autophagy"/>
    <property type="evidence" value="ECO:0007669"/>
    <property type="project" value="UniProtKB-KW"/>
</dbReference>
<dbReference type="EMBL" id="MU004194">
    <property type="protein sequence ID" value="KAF2492464.1"/>
    <property type="molecule type" value="Genomic_DNA"/>
</dbReference>
<evidence type="ECO:0000256" key="16">
    <source>
        <dbReference type="ARBA" id="ARBA00023157"/>
    </source>
</evidence>
<sequence>MRLRTSSSSTSSSTPPSHLSLASLSTLFLALPAVVSANLNCHDIGAKGQHFDLSPLGGPHQVHWRRELTDGAPGVFFNTTFTIDICDKLKWTKGGNKDEECPHGTRICGVERREVSANETEFVRAIPIAGDYKTQNGRTIDAQWELLRDSKSNHDTNLQGVRGVLHGGKYPFNDKKGVDQQAIVEFICDHDRTGLEGDETDDSDKEDDDEEDKVKRDDDEDDGDSKKGRSLQFLKYWEEEQDKGKKVGVLRLQWRTKYACEDAKDSKPGSSSGWGFFTWFIIILFLVIASYLIFGSWLNYNRYGARGWDLLPHGDTIRDVPYILKDWARRVANTLQGPGSRGGYSAV</sequence>
<dbReference type="InterPro" id="IPR044865">
    <property type="entry name" value="MRH_dom"/>
</dbReference>
<keyword evidence="7" id="KW-0813">Transport</keyword>
<name>A0A6A6QK71_9PEZI</name>
<keyword evidence="23" id="KW-1185">Reference proteome</keyword>
<evidence type="ECO:0000256" key="15">
    <source>
        <dbReference type="ARBA" id="ARBA00023136"/>
    </source>
</evidence>
<keyword evidence="16" id="KW-1015">Disulfide bond</keyword>
<keyword evidence="13" id="KW-0333">Golgi apparatus</keyword>
<comment type="subcellular location">
    <subcellularLocation>
        <location evidence="2">Cytoplasmic vesicle membrane</location>
        <topology evidence="2">Single-pass type I membrane protein</topology>
    </subcellularLocation>
    <subcellularLocation>
        <location evidence="4">Golgi apparatus membrane</location>
        <topology evidence="4">Single-pass type I membrane protein</topology>
    </subcellularLocation>
    <subcellularLocation>
        <location evidence="1">Mitochondrion membrane</location>
        <topology evidence="1">Single-pass membrane protein</topology>
    </subcellularLocation>
    <subcellularLocation>
        <location evidence="3">Preautophagosomal structure membrane</location>
        <topology evidence="3">Single-pass type I membrane protein</topology>
    </subcellularLocation>
</comment>
<dbReference type="GO" id="GO:0000139">
    <property type="term" value="C:Golgi membrane"/>
    <property type="evidence" value="ECO:0007669"/>
    <property type="project" value="UniProtKB-SubCell"/>
</dbReference>
<evidence type="ECO:0000256" key="12">
    <source>
        <dbReference type="ARBA" id="ARBA00023006"/>
    </source>
</evidence>
<evidence type="ECO:0000256" key="17">
    <source>
        <dbReference type="ARBA" id="ARBA00023329"/>
    </source>
</evidence>
<comment type="similarity">
    <text evidence="5">Belongs to the ATG27 family.</text>
</comment>
<organism evidence="22 23">
    <name type="scientific">Lophium mytilinum</name>
    <dbReference type="NCBI Taxonomy" id="390894"/>
    <lineage>
        <taxon>Eukaryota</taxon>
        <taxon>Fungi</taxon>
        <taxon>Dikarya</taxon>
        <taxon>Ascomycota</taxon>
        <taxon>Pezizomycotina</taxon>
        <taxon>Dothideomycetes</taxon>
        <taxon>Pleosporomycetidae</taxon>
        <taxon>Mytilinidiales</taxon>
        <taxon>Mytilinidiaceae</taxon>
        <taxon>Lophium</taxon>
    </lineage>
</organism>
<keyword evidence="17" id="KW-0968">Cytoplasmic vesicle</keyword>
<evidence type="ECO:0000256" key="1">
    <source>
        <dbReference type="ARBA" id="ARBA00004304"/>
    </source>
</evidence>
<dbReference type="GO" id="GO:0030659">
    <property type="term" value="C:cytoplasmic vesicle membrane"/>
    <property type="evidence" value="ECO:0007669"/>
    <property type="project" value="UniProtKB-SubCell"/>
</dbReference>
<keyword evidence="9 20" id="KW-0732">Signal</keyword>
<dbReference type="GO" id="GO:0015031">
    <property type="term" value="P:protein transport"/>
    <property type="evidence" value="ECO:0007669"/>
    <property type="project" value="UniProtKB-KW"/>
</dbReference>
<dbReference type="InterPro" id="IPR009011">
    <property type="entry name" value="Man6P_isomerase_rcpt-bd_dom_sf"/>
</dbReference>
<evidence type="ECO:0000256" key="10">
    <source>
        <dbReference type="ARBA" id="ARBA00022927"/>
    </source>
</evidence>
<evidence type="ECO:0000256" key="9">
    <source>
        <dbReference type="ARBA" id="ARBA00022729"/>
    </source>
</evidence>
<keyword evidence="10" id="KW-0653">Protein transport</keyword>
<evidence type="ECO:0000256" key="5">
    <source>
        <dbReference type="ARBA" id="ARBA00005363"/>
    </source>
</evidence>
<dbReference type="PROSITE" id="PS51914">
    <property type="entry name" value="MRH"/>
    <property type="match status" value="1"/>
</dbReference>